<evidence type="ECO:0000259" key="9">
    <source>
        <dbReference type="Pfam" id="PF08743"/>
    </source>
</evidence>
<dbReference type="EMBL" id="CP059267">
    <property type="protein sequence ID" value="QLQ78019.1"/>
    <property type="molecule type" value="Genomic_DNA"/>
</dbReference>
<evidence type="ECO:0000256" key="2">
    <source>
        <dbReference type="ARBA" id="ARBA00008997"/>
    </source>
</evidence>
<keyword evidence="3 7" id="KW-0227">DNA damage</keyword>
<sequence length="390" mass="44409">MPSRRTRRAREAEDETAVEVPSVRRRRMDEGTPESSESSARQQILQGYRALEGEMAKEKAKAARTGDIHIAIKNLDAAESLFSKATGSRNLELFAHDAKAMVNISELAQMSVRNLKFDDSRSLVNIDDVLNSCKKYMLKEYFALNDISEPVTSLMNAEEDENELPHDHGGIEDEQETSAGASSNRLRVNTLRKSYLQQFSTYNQFHQFNWFRMGSLFDTLSKGVATVDHLSGPFSLEKRPRAPMAPRERLIDSAAKLTTAQKDQPASRGTEELTTPMLVKRCYEILRRKKGYEPINLFKLIINPSSYAKSVENFFYISFLLKEGKLVLEQDEEGFPSVRIKEQLPKDPEAAELEAQRRRDAHQNHIIFQLDGASWKKLIHKFSISSSFLD</sequence>
<dbReference type="OrthoDB" id="361242at2759"/>
<keyword evidence="12" id="KW-1185">Reference proteome</keyword>
<reference evidence="11 12" key="1">
    <citation type="submission" date="2020-06" db="EMBL/GenBank/DDBJ databases">
        <title>The yeast mating-type switching endonuclease HO is a domesticated member of an unorthodox homing genetic element family.</title>
        <authorList>
            <person name="Coughlan A.Y."/>
            <person name="Lombardi L."/>
            <person name="Braun-Galleani S."/>
            <person name="Martos A.R."/>
            <person name="Galeote V."/>
            <person name="Bigey F."/>
            <person name="Dequin S."/>
            <person name="Byrne K.P."/>
            <person name="Wolfe K.H."/>
        </authorList>
    </citation>
    <scope>NUCLEOTIDE SEQUENCE [LARGE SCALE GENOMIC DNA]</scope>
    <source>
        <strain evidence="11 12">CBS2947</strain>
    </source>
</reference>
<dbReference type="Pfam" id="PF08743">
    <property type="entry name" value="Nse4_C"/>
    <property type="match status" value="1"/>
</dbReference>
<name>A0A7H9HL24_9SACH</name>
<dbReference type="PANTHER" id="PTHR16140:SF0">
    <property type="entry name" value="NON-STRUCTURAL MAINTENANCE OF CHROMOSOMES ELEMENT 4"/>
    <property type="match status" value="1"/>
</dbReference>
<feature type="region of interest" description="Disordered" evidence="8">
    <location>
        <begin position="156"/>
        <end position="184"/>
    </location>
</feature>
<evidence type="ECO:0000256" key="4">
    <source>
        <dbReference type="ARBA" id="ARBA00023172"/>
    </source>
</evidence>
<keyword evidence="4 7" id="KW-0233">DNA recombination</keyword>
<evidence type="ECO:0000256" key="3">
    <source>
        <dbReference type="ARBA" id="ARBA00022763"/>
    </source>
</evidence>
<dbReference type="GO" id="GO:0005634">
    <property type="term" value="C:nucleus"/>
    <property type="evidence" value="ECO:0007669"/>
    <property type="project" value="UniProtKB-SubCell"/>
</dbReference>
<evidence type="ECO:0000256" key="6">
    <source>
        <dbReference type="ARBA" id="ARBA00023242"/>
    </source>
</evidence>
<dbReference type="GO" id="GO:0030915">
    <property type="term" value="C:Smc5-Smc6 complex"/>
    <property type="evidence" value="ECO:0007669"/>
    <property type="project" value="UniProtKB-UniRule"/>
</dbReference>
<dbReference type="Proteomes" id="UP000510647">
    <property type="component" value="Chromosome 1"/>
</dbReference>
<comment type="similarity">
    <text evidence="2 7">Belongs to the NSE4 family.</text>
</comment>
<feature type="region of interest" description="Disordered" evidence="8">
    <location>
        <begin position="1"/>
        <end position="42"/>
    </location>
</feature>
<keyword evidence="6 7" id="KW-0539">Nucleus</keyword>
<organism evidence="11 12">
    <name type="scientific">Torulaspora globosa</name>
    <dbReference type="NCBI Taxonomy" id="48254"/>
    <lineage>
        <taxon>Eukaryota</taxon>
        <taxon>Fungi</taxon>
        <taxon>Dikarya</taxon>
        <taxon>Ascomycota</taxon>
        <taxon>Saccharomycotina</taxon>
        <taxon>Saccharomycetes</taxon>
        <taxon>Saccharomycetales</taxon>
        <taxon>Saccharomycetaceae</taxon>
        <taxon>Torulaspora</taxon>
    </lineage>
</organism>
<evidence type="ECO:0000256" key="7">
    <source>
        <dbReference type="RuleBase" id="RU365071"/>
    </source>
</evidence>
<comment type="subcellular location">
    <subcellularLocation>
        <location evidence="1 7">Nucleus</location>
    </subcellularLocation>
</comment>
<evidence type="ECO:0000256" key="1">
    <source>
        <dbReference type="ARBA" id="ARBA00004123"/>
    </source>
</evidence>
<dbReference type="InterPro" id="IPR027786">
    <property type="entry name" value="Nse4/EID"/>
</dbReference>
<evidence type="ECO:0000256" key="8">
    <source>
        <dbReference type="SAM" id="MobiDB-lite"/>
    </source>
</evidence>
<evidence type="ECO:0000313" key="12">
    <source>
        <dbReference type="Proteomes" id="UP000510647"/>
    </source>
</evidence>
<comment type="function">
    <text evidence="7">Component of the SMC5-SMC6 complex, that promotes sister chromatid alignment after DNA damage and facilitates double-stranded DNA breaks (DSBs) repair via homologous recombination between sister chromatids.</text>
</comment>
<comment type="subunit">
    <text evidence="7">Component of the SMC5-SMC6 complex.</text>
</comment>
<protein>
    <recommendedName>
        <fullName evidence="7">Non-structural maintenance of chromosomes element 4</fullName>
    </recommendedName>
</protein>
<evidence type="ECO:0000256" key="5">
    <source>
        <dbReference type="ARBA" id="ARBA00023204"/>
    </source>
</evidence>
<feature type="compositionally biased region" description="Polar residues" evidence="8">
    <location>
        <begin position="33"/>
        <end position="42"/>
    </location>
</feature>
<dbReference type="GO" id="GO:0006310">
    <property type="term" value="P:DNA recombination"/>
    <property type="evidence" value="ECO:0007669"/>
    <property type="project" value="UniProtKB-UniRule"/>
</dbReference>
<evidence type="ECO:0000259" key="10">
    <source>
        <dbReference type="Pfam" id="PF15412"/>
    </source>
</evidence>
<gene>
    <name evidence="11" type="ORF">HG537_0A02660</name>
</gene>
<feature type="domain" description="Non-structural maintenance of chromosome element 4 C-terminal" evidence="9">
    <location>
        <begin position="294"/>
        <end position="389"/>
    </location>
</feature>
<feature type="domain" description="Nse4/EID protein Nse3/MAGE-binding" evidence="10">
    <location>
        <begin position="97"/>
        <end position="162"/>
    </location>
</feature>
<dbReference type="Pfam" id="PF15412">
    <property type="entry name" value="Nse4-Nse3_bdg"/>
    <property type="match status" value="1"/>
</dbReference>
<accession>A0A7H9HL24</accession>
<dbReference type="GO" id="GO:0006281">
    <property type="term" value="P:DNA repair"/>
    <property type="evidence" value="ECO:0007669"/>
    <property type="project" value="UniProtKB-UniRule"/>
</dbReference>
<dbReference type="AlphaFoldDB" id="A0A7H9HL24"/>
<dbReference type="InterPro" id="IPR029225">
    <property type="entry name" value="Nse4_Nse3-bd"/>
</dbReference>
<dbReference type="PANTHER" id="PTHR16140">
    <property type="entry name" value="NON-STRUCTURAL MAINTENANCE OF CHROMOSOMES ELEMENT 4"/>
    <property type="match status" value="1"/>
</dbReference>
<evidence type="ECO:0000313" key="11">
    <source>
        <dbReference type="EMBL" id="QLQ78019.1"/>
    </source>
</evidence>
<proteinExistence type="inferred from homology"/>
<dbReference type="InterPro" id="IPR014854">
    <property type="entry name" value="Nse4_C"/>
</dbReference>
<keyword evidence="5 7" id="KW-0234">DNA repair</keyword>